<dbReference type="AlphaFoldDB" id="A0A8J3P3D0"/>
<dbReference type="InterPro" id="IPR050766">
    <property type="entry name" value="Bact_Lucif_Oxidored"/>
</dbReference>
<proteinExistence type="predicted"/>
<name>A0A8J3P3D0_9ACTN</name>
<accession>A0A8J3P3D0</accession>
<reference evidence="2 3" key="1">
    <citation type="submission" date="2021-01" db="EMBL/GenBank/DDBJ databases">
        <title>Whole genome shotgun sequence of Catellatospora citrea NBRC 14495.</title>
        <authorList>
            <person name="Komaki H."/>
            <person name="Tamura T."/>
        </authorList>
    </citation>
    <scope>NUCLEOTIDE SEQUENCE [LARGE SCALE GENOMIC DNA]</scope>
    <source>
        <strain evidence="2 3">NBRC 14495</strain>
    </source>
</reference>
<dbReference type="RefSeq" id="WP_120315510.1">
    <property type="nucleotide sequence ID" value="NZ_BONH01000056.1"/>
</dbReference>
<dbReference type="GO" id="GO:0016705">
    <property type="term" value="F:oxidoreductase activity, acting on paired donors, with incorporation or reduction of molecular oxygen"/>
    <property type="evidence" value="ECO:0007669"/>
    <property type="project" value="InterPro"/>
</dbReference>
<dbReference type="SUPFAM" id="SSF51679">
    <property type="entry name" value="Bacterial luciferase-like"/>
    <property type="match status" value="1"/>
</dbReference>
<evidence type="ECO:0000313" key="3">
    <source>
        <dbReference type="Proteomes" id="UP000659904"/>
    </source>
</evidence>
<gene>
    <name evidence="2" type="ORF">Cci01nite_77210</name>
</gene>
<dbReference type="InterPro" id="IPR036661">
    <property type="entry name" value="Luciferase-like_sf"/>
</dbReference>
<protein>
    <submittedName>
        <fullName evidence="2">LLM class F420-dependent oxidoreductase</fullName>
    </submittedName>
</protein>
<dbReference type="EMBL" id="BONH01000056">
    <property type="protein sequence ID" value="GIG02628.1"/>
    <property type="molecule type" value="Genomic_DNA"/>
</dbReference>
<organism evidence="2 3">
    <name type="scientific">Catellatospora citrea</name>
    <dbReference type="NCBI Taxonomy" id="53366"/>
    <lineage>
        <taxon>Bacteria</taxon>
        <taxon>Bacillati</taxon>
        <taxon>Actinomycetota</taxon>
        <taxon>Actinomycetes</taxon>
        <taxon>Micromonosporales</taxon>
        <taxon>Micromonosporaceae</taxon>
        <taxon>Catellatospora</taxon>
    </lineage>
</organism>
<dbReference type="GO" id="GO:0005829">
    <property type="term" value="C:cytosol"/>
    <property type="evidence" value="ECO:0007669"/>
    <property type="project" value="TreeGrafter"/>
</dbReference>
<dbReference type="InterPro" id="IPR011251">
    <property type="entry name" value="Luciferase-like_dom"/>
</dbReference>
<feature type="domain" description="Luciferase-like" evidence="1">
    <location>
        <begin position="22"/>
        <end position="264"/>
    </location>
</feature>
<dbReference type="PANTHER" id="PTHR30137:SF18">
    <property type="entry name" value="CONSERVED PROTEIN"/>
    <property type="match status" value="1"/>
</dbReference>
<dbReference type="NCBIfam" id="TIGR03620">
    <property type="entry name" value="F420_MSMEG_4141"/>
    <property type="match status" value="1"/>
</dbReference>
<dbReference type="Proteomes" id="UP000659904">
    <property type="component" value="Unassembled WGS sequence"/>
</dbReference>
<keyword evidence="3" id="KW-1185">Reference proteome</keyword>
<dbReference type="Gene3D" id="3.20.20.30">
    <property type="entry name" value="Luciferase-like domain"/>
    <property type="match status" value="1"/>
</dbReference>
<sequence>MSRHDRWGRIGVWSAAWTEAQRSGDEVMTGEFADAAAELDELGYGTLWLGGGPAVTYARPLLQTTSRMTVATGILSIWQHEAAEVAAQRAELEREFPGRFVLGLGVSHSRLAKDYAHPYSAMTEYLSALDSAADPVPVRDRVLAALGPRMLALARDRAAGAHPYLVTPEHTAQAREILGADAVLAPEFKAVLDTDPARARAAARGHLDLYLQLPNYTSNLLRLGFTEDDFREGGSDRLLDAVFAMGDETAIARRAAAYLDAGADHLAVQVVTGEPGLPREQWRRLAAALPLEA</sequence>
<dbReference type="PANTHER" id="PTHR30137">
    <property type="entry name" value="LUCIFERASE-LIKE MONOOXYGENASE"/>
    <property type="match status" value="1"/>
</dbReference>
<dbReference type="Pfam" id="PF00296">
    <property type="entry name" value="Bac_luciferase"/>
    <property type="match status" value="1"/>
</dbReference>
<evidence type="ECO:0000313" key="2">
    <source>
        <dbReference type="EMBL" id="GIG02628.1"/>
    </source>
</evidence>
<evidence type="ECO:0000259" key="1">
    <source>
        <dbReference type="Pfam" id="PF00296"/>
    </source>
</evidence>
<comment type="caution">
    <text evidence="2">The sequence shown here is derived from an EMBL/GenBank/DDBJ whole genome shotgun (WGS) entry which is preliminary data.</text>
</comment>
<dbReference type="InterPro" id="IPR019922">
    <property type="entry name" value="Lucif-like_OxRdatse_MSMEG_4141"/>
</dbReference>